<keyword evidence="1" id="KW-1133">Transmembrane helix</keyword>
<organism evidence="2 3">
    <name type="scientific">Sporomusa malonica</name>
    <dbReference type="NCBI Taxonomy" id="112901"/>
    <lineage>
        <taxon>Bacteria</taxon>
        <taxon>Bacillati</taxon>
        <taxon>Bacillota</taxon>
        <taxon>Negativicutes</taxon>
        <taxon>Selenomonadales</taxon>
        <taxon>Sporomusaceae</taxon>
        <taxon>Sporomusa</taxon>
    </lineage>
</organism>
<feature type="transmembrane region" description="Helical" evidence="1">
    <location>
        <begin position="35"/>
        <end position="55"/>
    </location>
</feature>
<evidence type="ECO:0000313" key="2">
    <source>
        <dbReference type="EMBL" id="SMD17443.1"/>
    </source>
</evidence>
<dbReference type="EMBL" id="FWXI01000051">
    <property type="protein sequence ID" value="SMD17443.1"/>
    <property type="molecule type" value="Genomic_DNA"/>
</dbReference>
<keyword evidence="1" id="KW-0472">Membrane</keyword>
<keyword evidence="1" id="KW-0812">Transmembrane</keyword>
<dbReference type="AlphaFoldDB" id="A0A1W2F6A1"/>
<proteinExistence type="predicted"/>
<keyword evidence="3" id="KW-1185">Reference proteome</keyword>
<dbReference type="Proteomes" id="UP000192738">
    <property type="component" value="Unassembled WGS sequence"/>
</dbReference>
<protein>
    <submittedName>
        <fullName evidence="2">Uncharacterized protein</fullName>
    </submittedName>
</protein>
<gene>
    <name evidence="2" type="ORF">SAMN04488500_1513</name>
</gene>
<reference evidence="2 3" key="1">
    <citation type="submission" date="2017-04" db="EMBL/GenBank/DDBJ databases">
        <authorList>
            <person name="Afonso C.L."/>
            <person name="Miller P.J."/>
            <person name="Scott M.A."/>
            <person name="Spackman E."/>
            <person name="Goraichik I."/>
            <person name="Dimitrov K.M."/>
            <person name="Suarez D.L."/>
            <person name="Swayne D.E."/>
        </authorList>
    </citation>
    <scope>NUCLEOTIDE SEQUENCE [LARGE SCALE GENOMIC DNA]</scope>
    <source>
        <strain evidence="2 3">DSM 5090</strain>
    </source>
</reference>
<sequence>MQITATLAILLVVIPVIERLVELFNSNLEPTWYVFMGGVVALLYILYVFIVLRTVR</sequence>
<dbReference type="RefSeq" id="WP_176215684.1">
    <property type="nucleotide sequence ID" value="NZ_CP155572.1"/>
</dbReference>
<name>A0A1W2F6A1_9FIRM</name>
<accession>A0A1W2F6A1</accession>
<evidence type="ECO:0000256" key="1">
    <source>
        <dbReference type="SAM" id="Phobius"/>
    </source>
</evidence>
<evidence type="ECO:0000313" key="3">
    <source>
        <dbReference type="Proteomes" id="UP000192738"/>
    </source>
</evidence>